<feature type="region of interest" description="Disordered" evidence="8">
    <location>
        <begin position="1"/>
        <end position="31"/>
    </location>
</feature>
<accession>A0A175S0P0</accession>
<evidence type="ECO:0000256" key="8">
    <source>
        <dbReference type="SAM" id="MobiDB-lite"/>
    </source>
</evidence>
<evidence type="ECO:0000256" key="6">
    <source>
        <dbReference type="ARBA" id="ARBA00023136"/>
    </source>
</evidence>
<dbReference type="PROSITE" id="PS50928">
    <property type="entry name" value="ABC_TM1"/>
    <property type="match status" value="1"/>
</dbReference>
<dbReference type="SUPFAM" id="SSF161098">
    <property type="entry name" value="MetI-like"/>
    <property type="match status" value="1"/>
</dbReference>
<keyword evidence="5 7" id="KW-1133">Transmembrane helix</keyword>
<feature type="transmembrane region" description="Helical" evidence="7">
    <location>
        <begin position="211"/>
        <end position="235"/>
    </location>
</feature>
<evidence type="ECO:0000256" key="3">
    <source>
        <dbReference type="ARBA" id="ARBA00022475"/>
    </source>
</evidence>
<name>A0A175S0P0_9MICO</name>
<keyword evidence="3" id="KW-1003">Cell membrane</keyword>
<proteinExistence type="inferred from homology"/>
<comment type="similarity">
    <text evidence="7">Belongs to the binding-protein-dependent transport system permease family.</text>
</comment>
<evidence type="ECO:0000259" key="9">
    <source>
        <dbReference type="PROSITE" id="PS50928"/>
    </source>
</evidence>
<reference evidence="10 11" key="1">
    <citation type="journal article" date="2016" name="Front. Microbiol.">
        <title>Genomic Resource of Rice Seed Associated Bacteria.</title>
        <authorList>
            <person name="Midha S."/>
            <person name="Bansal K."/>
            <person name="Sharma S."/>
            <person name="Kumar N."/>
            <person name="Patil P.P."/>
            <person name="Chaudhry V."/>
            <person name="Patil P.B."/>
        </authorList>
    </citation>
    <scope>NUCLEOTIDE SEQUENCE [LARGE SCALE GENOMIC DNA]</scope>
    <source>
        <strain evidence="10 11">NS184</strain>
    </source>
</reference>
<dbReference type="RefSeq" id="WP_058724573.1">
    <property type="nucleotide sequence ID" value="NZ_LDQC01000015.1"/>
</dbReference>
<keyword evidence="6 7" id="KW-0472">Membrane</keyword>
<dbReference type="PANTHER" id="PTHR43744">
    <property type="entry name" value="ABC TRANSPORTER PERMEASE PROTEIN MG189-RELATED-RELATED"/>
    <property type="match status" value="1"/>
</dbReference>
<sequence>MSELTRARTRGFTTSNRTVNPRAVPRTASAPRPGRVRHAIGYALLCLVALLFVSPLVYMVATSLKPADQVFTTPPTLWGRSLEWDNYVQAFTYLPFARFILNGVLVAAAGTAINVAVAVLSGYAFSRLRWRGRNTVFMLFLVTLMIPQDVLVIPMYVMMQGFGWVDTFQALIIPWAFTALGAFLIRQFFLTVPQELDDAARVDGAGAIRTFFSVMLPLARPTMAVLAVFSFISYWNSFLWPLVVVNDVEAHGTIPLGLQQFFGQQGSEWNLVMAASVISMLPTVILLILLQKHLVKGIVTSGLGGR</sequence>
<protein>
    <submittedName>
        <fullName evidence="10">ABC transporter permease</fullName>
    </submittedName>
</protein>
<evidence type="ECO:0000256" key="7">
    <source>
        <dbReference type="RuleBase" id="RU363032"/>
    </source>
</evidence>
<evidence type="ECO:0000256" key="5">
    <source>
        <dbReference type="ARBA" id="ARBA00022989"/>
    </source>
</evidence>
<feature type="transmembrane region" description="Helical" evidence="7">
    <location>
        <begin position="171"/>
        <end position="190"/>
    </location>
</feature>
<dbReference type="CDD" id="cd06261">
    <property type="entry name" value="TM_PBP2"/>
    <property type="match status" value="1"/>
</dbReference>
<organism evidence="10 11">
    <name type="scientific">Curtobacterium luteum</name>
    <dbReference type="NCBI Taxonomy" id="33881"/>
    <lineage>
        <taxon>Bacteria</taxon>
        <taxon>Bacillati</taxon>
        <taxon>Actinomycetota</taxon>
        <taxon>Actinomycetes</taxon>
        <taxon>Micrococcales</taxon>
        <taxon>Microbacteriaceae</taxon>
        <taxon>Curtobacterium</taxon>
    </lineage>
</organism>
<dbReference type="InterPro" id="IPR000515">
    <property type="entry name" value="MetI-like"/>
</dbReference>
<dbReference type="PATRIC" id="fig|33881.3.peg.509"/>
<dbReference type="GO" id="GO:0055085">
    <property type="term" value="P:transmembrane transport"/>
    <property type="evidence" value="ECO:0007669"/>
    <property type="project" value="InterPro"/>
</dbReference>
<feature type="transmembrane region" description="Helical" evidence="7">
    <location>
        <begin position="271"/>
        <end position="290"/>
    </location>
</feature>
<evidence type="ECO:0000256" key="4">
    <source>
        <dbReference type="ARBA" id="ARBA00022692"/>
    </source>
</evidence>
<keyword evidence="2 7" id="KW-0813">Transport</keyword>
<dbReference type="EMBL" id="LDQC01000015">
    <property type="protein sequence ID" value="KTR09513.1"/>
    <property type="molecule type" value="Genomic_DNA"/>
</dbReference>
<feature type="transmembrane region" description="Helical" evidence="7">
    <location>
        <begin position="137"/>
        <end position="159"/>
    </location>
</feature>
<dbReference type="InterPro" id="IPR035906">
    <property type="entry name" value="MetI-like_sf"/>
</dbReference>
<feature type="domain" description="ABC transmembrane type-1" evidence="9">
    <location>
        <begin position="100"/>
        <end position="290"/>
    </location>
</feature>
<feature type="transmembrane region" description="Helical" evidence="7">
    <location>
        <begin position="39"/>
        <end position="61"/>
    </location>
</feature>
<dbReference type="AlphaFoldDB" id="A0A175S0P0"/>
<evidence type="ECO:0000256" key="1">
    <source>
        <dbReference type="ARBA" id="ARBA00004651"/>
    </source>
</evidence>
<gene>
    <name evidence="10" type="ORF">NS184_02540</name>
</gene>
<dbReference type="Gene3D" id="1.10.3720.10">
    <property type="entry name" value="MetI-like"/>
    <property type="match status" value="1"/>
</dbReference>
<comment type="caution">
    <text evidence="10">The sequence shown here is derived from an EMBL/GenBank/DDBJ whole genome shotgun (WGS) entry which is preliminary data.</text>
</comment>
<dbReference type="GO" id="GO:0005886">
    <property type="term" value="C:plasma membrane"/>
    <property type="evidence" value="ECO:0007669"/>
    <property type="project" value="UniProtKB-SubCell"/>
</dbReference>
<evidence type="ECO:0000313" key="10">
    <source>
        <dbReference type="EMBL" id="KTR09513.1"/>
    </source>
</evidence>
<keyword evidence="4 7" id="KW-0812">Transmembrane</keyword>
<dbReference type="Proteomes" id="UP000078252">
    <property type="component" value="Unassembled WGS sequence"/>
</dbReference>
<dbReference type="Pfam" id="PF00528">
    <property type="entry name" value="BPD_transp_1"/>
    <property type="match status" value="1"/>
</dbReference>
<evidence type="ECO:0000313" key="11">
    <source>
        <dbReference type="Proteomes" id="UP000078252"/>
    </source>
</evidence>
<feature type="transmembrane region" description="Helical" evidence="7">
    <location>
        <begin position="99"/>
        <end position="125"/>
    </location>
</feature>
<comment type="subcellular location">
    <subcellularLocation>
        <location evidence="1 7">Cell membrane</location>
        <topology evidence="1 7">Multi-pass membrane protein</topology>
    </subcellularLocation>
</comment>
<dbReference type="OrthoDB" id="2063054at2"/>
<evidence type="ECO:0000256" key="2">
    <source>
        <dbReference type="ARBA" id="ARBA00022448"/>
    </source>
</evidence>
<dbReference type="PANTHER" id="PTHR43744:SF12">
    <property type="entry name" value="ABC TRANSPORTER PERMEASE PROTEIN MG189-RELATED"/>
    <property type="match status" value="1"/>
</dbReference>
<dbReference type="STRING" id="33881.NS184_02540"/>